<proteinExistence type="predicted"/>
<name>A0A8J6EVX5_ELECQ</name>
<reference evidence="1" key="1">
    <citation type="thesis" date="2020" institute="ProQuest LLC" country="789 East Eisenhower Parkway, Ann Arbor, MI, USA">
        <title>Comparative Genomics and Chromosome Evolution.</title>
        <authorList>
            <person name="Mudd A.B."/>
        </authorList>
    </citation>
    <scope>NUCLEOTIDE SEQUENCE</scope>
    <source>
        <strain evidence="1">HN-11 Male</strain>
        <tissue evidence="1">Kidney and liver</tissue>
    </source>
</reference>
<comment type="caution">
    <text evidence="1">The sequence shown here is derived from an EMBL/GenBank/DDBJ whole genome shotgun (WGS) entry which is preliminary data.</text>
</comment>
<dbReference type="AlphaFoldDB" id="A0A8J6EVX5"/>
<protein>
    <submittedName>
        <fullName evidence="1">Uncharacterized protein</fullName>
    </submittedName>
</protein>
<gene>
    <name evidence="1" type="ORF">GDO78_002956</name>
</gene>
<evidence type="ECO:0000313" key="2">
    <source>
        <dbReference type="Proteomes" id="UP000770717"/>
    </source>
</evidence>
<organism evidence="1 2">
    <name type="scientific">Eleutherodactylus coqui</name>
    <name type="common">Puerto Rican coqui</name>
    <dbReference type="NCBI Taxonomy" id="57060"/>
    <lineage>
        <taxon>Eukaryota</taxon>
        <taxon>Metazoa</taxon>
        <taxon>Chordata</taxon>
        <taxon>Craniata</taxon>
        <taxon>Vertebrata</taxon>
        <taxon>Euteleostomi</taxon>
        <taxon>Amphibia</taxon>
        <taxon>Batrachia</taxon>
        <taxon>Anura</taxon>
        <taxon>Neobatrachia</taxon>
        <taxon>Hyloidea</taxon>
        <taxon>Eleutherodactylidae</taxon>
        <taxon>Eleutherodactylinae</taxon>
        <taxon>Eleutherodactylus</taxon>
        <taxon>Eleutherodactylus</taxon>
    </lineage>
</organism>
<dbReference type="Proteomes" id="UP000770717">
    <property type="component" value="Unassembled WGS sequence"/>
</dbReference>
<dbReference type="EMBL" id="WNTK01000011">
    <property type="protein sequence ID" value="KAG9476143.1"/>
    <property type="molecule type" value="Genomic_DNA"/>
</dbReference>
<accession>A0A8J6EVX5</accession>
<keyword evidence="2" id="KW-1185">Reference proteome</keyword>
<sequence length="81" mass="9090">MWPTMPFCMTPNHVNTIACSYVVSMWGEWHPVQDGRVLIVHSASPYSRRTGSLERWPYACKHGLLTISLIGGEGDPGSPYR</sequence>
<evidence type="ECO:0000313" key="1">
    <source>
        <dbReference type="EMBL" id="KAG9476143.1"/>
    </source>
</evidence>